<dbReference type="AlphaFoldDB" id="A0AAJ0FTV7"/>
<sequence length="133" mass="14598">MSRLVPAEVARKTDATAAFVDALRLIVAYRTFLVDCLLLNAFPSPSTSPHPDNAVSRGWRNAFVGCNMNAYWNFTAPFASNLATKREMVERYIPAWEAATPGGAIYLNEMDPWYQGDWEGADLPGQVRAAVGG</sequence>
<dbReference type="Proteomes" id="UP001251528">
    <property type="component" value="Unassembled WGS sequence"/>
</dbReference>
<evidence type="ECO:0000313" key="2">
    <source>
        <dbReference type="Proteomes" id="UP001251528"/>
    </source>
</evidence>
<name>A0AAJ0FTV7_9HYPO</name>
<evidence type="ECO:0000313" key="1">
    <source>
        <dbReference type="EMBL" id="KAK2599163.1"/>
    </source>
</evidence>
<comment type="caution">
    <text evidence="1">The sequence shown here is derived from an EMBL/GenBank/DDBJ whole genome shotgun (WGS) entry which is preliminary data.</text>
</comment>
<gene>
    <name evidence="1" type="ORF">QQS21_005353</name>
</gene>
<proteinExistence type="predicted"/>
<keyword evidence="2" id="KW-1185">Reference proteome</keyword>
<protein>
    <submittedName>
        <fullName evidence="1">Uncharacterized protein</fullName>
    </submittedName>
</protein>
<accession>A0AAJ0FTV7</accession>
<reference evidence="1" key="1">
    <citation type="submission" date="2023-06" db="EMBL/GenBank/DDBJ databases">
        <title>Conoideocrella luteorostrata (Hypocreales: Clavicipitaceae), a potential biocontrol fungus for elongate hemlock scale in United States Christmas tree production areas.</title>
        <authorList>
            <person name="Barrett H."/>
            <person name="Lovett B."/>
            <person name="Macias A.M."/>
            <person name="Stajich J.E."/>
            <person name="Kasson M.T."/>
        </authorList>
    </citation>
    <scope>NUCLEOTIDE SEQUENCE</scope>
    <source>
        <strain evidence="1">ARSEF 14590</strain>
    </source>
</reference>
<organism evidence="1 2">
    <name type="scientific">Conoideocrella luteorostrata</name>
    <dbReference type="NCBI Taxonomy" id="1105319"/>
    <lineage>
        <taxon>Eukaryota</taxon>
        <taxon>Fungi</taxon>
        <taxon>Dikarya</taxon>
        <taxon>Ascomycota</taxon>
        <taxon>Pezizomycotina</taxon>
        <taxon>Sordariomycetes</taxon>
        <taxon>Hypocreomycetidae</taxon>
        <taxon>Hypocreales</taxon>
        <taxon>Clavicipitaceae</taxon>
        <taxon>Conoideocrella</taxon>
    </lineage>
</organism>
<dbReference type="EMBL" id="JASWJB010000088">
    <property type="protein sequence ID" value="KAK2599163.1"/>
    <property type="molecule type" value="Genomic_DNA"/>
</dbReference>